<evidence type="ECO:0000313" key="2">
    <source>
        <dbReference type="EMBL" id="KAL0422882.1"/>
    </source>
</evidence>
<evidence type="ECO:0008006" key="3">
    <source>
        <dbReference type="Google" id="ProtNLM"/>
    </source>
</evidence>
<organism evidence="2">
    <name type="scientific">Sesamum latifolium</name>
    <dbReference type="NCBI Taxonomy" id="2727402"/>
    <lineage>
        <taxon>Eukaryota</taxon>
        <taxon>Viridiplantae</taxon>
        <taxon>Streptophyta</taxon>
        <taxon>Embryophyta</taxon>
        <taxon>Tracheophyta</taxon>
        <taxon>Spermatophyta</taxon>
        <taxon>Magnoliopsida</taxon>
        <taxon>eudicotyledons</taxon>
        <taxon>Gunneridae</taxon>
        <taxon>Pentapetalae</taxon>
        <taxon>asterids</taxon>
        <taxon>lamiids</taxon>
        <taxon>Lamiales</taxon>
        <taxon>Pedaliaceae</taxon>
        <taxon>Sesamum</taxon>
    </lineage>
</organism>
<proteinExistence type="predicted"/>
<accession>A0AAW2V2S6</accession>
<feature type="compositionally biased region" description="Basic residues" evidence="1">
    <location>
        <begin position="52"/>
        <end position="66"/>
    </location>
</feature>
<name>A0AAW2V2S6_9LAMI</name>
<comment type="caution">
    <text evidence="2">The sequence shown here is derived from an EMBL/GenBank/DDBJ whole genome shotgun (WGS) entry which is preliminary data.</text>
</comment>
<reference evidence="2" key="1">
    <citation type="submission" date="2020-06" db="EMBL/GenBank/DDBJ databases">
        <authorList>
            <person name="Li T."/>
            <person name="Hu X."/>
            <person name="Zhang T."/>
            <person name="Song X."/>
            <person name="Zhang H."/>
            <person name="Dai N."/>
            <person name="Sheng W."/>
            <person name="Hou X."/>
            <person name="Wei L."/>
        </authorList>
    </citation>
    <scope>NUCLEOTIDE SEQUENCE</scope>
    <source>
        <strain evidence="2">KEN1</strain>
        <tissue evidence="2">Leaf</tissue>
    </source>
</reference>
<reference evidence="2" key="2">
    <citation type="journal article" date="2024" name="Plant">
        <title>Genomic evolution and insights into agronomic trait innovations of Sesamum species.</title>
        <authorList>
            <person name="Miao H."/>
            <person name="Wang L."/>
            <person name="Qu L."/>
            <person name="Liu H."/>
            <person name="Sun Y."/>
            <person name="Le M."/>
            <person name="Wang Q."/>
            <person name="Wei S."/>
            <person name="Zheng Y."/>
            <person name="Lin W."/>
            <person name="Duan Y."/>
            <person name="Cao H."/>
            <person name="Xiong S."/>
            <person name="Wang X."/>
            <person name="Wei L."/>
            <person name="Li C."/>
            <person name="Ma Q."/>
            <person name="Ju M."/>
            <person name="Zhao R."/>
            <person name="Li G."/>
            <person name="Mu C."/>
            <person name="Tian Q."/>
            <person name="Mei H."/>
            <person name="Zhang T."/>
            <person name="Gao T."/>
            <person name="Zhang H."/>
        </authorList>
    </citation>
    <scope>NUCLEOTIDE SEQUENCE</scope>
    <source>
        <strain evidence="2">KEN1</strain>
    </source>
</reference>
<evidence type="ECO:0000256" key="1">
    <source>
        <dbReference type="SAM" id="MobiDB-lite"/>
    </source>
</evidence>
<feature type="region of interest" description="Disordered" evidence="1">
    <location>
        <begin position="47"/>
        <end position="66"/>
    </location>
</feature>
<protein>
    <recommendedName>
        <fullName evidence="3">CRIB domain-containing protein</fullName>
    </recommendedName>
</protein>
<sequence length="66" mass="7173">MEFIASRQQDPTTVLWAIPYKPSSASASDNPVGGWIKGPTVTVSASIDSMHHTPHIGRDKRKVSNL</sequence>
<dbReference type="EMBL" id="JACGWN010000011">
    <property type="protein sequence ID" value="KAL0422882.1"/>
    <property type="molecule type" value="Genomic_DNA"/>
</dbReference>
<gene>
    <name evidence="2" type="ORF">Slati_3311100</name>
</gene>
<dbReference type="AlphaFoldDB" id="A0AAW2V2S6"/>